<reference evidence="1" key="1">
    <citation type="submission" date="2022-07" db="EMBL/GenBank/DDBJ databases">
        <title>Phylogenomic reconstructions and comparative analyses of Kickxellomycotina fungi.</title>
        <authorList>
            <person name="Reynolds N.K."/>
            <person name="Stajich J.E."/>
            <person name="Barry K."/>
            <person name="Grigoriev I.V."/>
            <person name="Crous P."/>
            <person name="Smith M.E."/>
        </authorList>
    </citation>
    <scope>NUCLEOTIDE SEQUENCE</scope>
    <source>
        <strain evidence="1">CBS 109366</strain>
    </source>
</reference>
<dbReference type="Proteomes" id="UP001140234">
    <property type="component" value="Unassembled WGS sequence"/>
</dbReference>
<accession>A0ACC1JJ14</accession>
<evidence type="ECO:0000313" key="2">
    <source>
        <dbReference type="Proteomes" id="UP001140234"/>
    </source>
</evidence>
<name>A0ACC1JJ14_9FUNG</name>
<protein>
    <submittedName>
        <fullName evidence="1">Uncharacterized protein</fullName>
    </submittedName>
</protein>
<comment type="caution">
    <text evidence="1">The sequence shown here is derived from an EMBL/GenBank/DDBJ whole genome shotgun (WGS) entry which is preliminary data.</text>
</comment>
<sequence length="154" mass="16846">MIKVHCIAVLSRQGNPLYVGNFDQQQEDVKYHYLAHTSCDVIDERVEQNRAGDLFLGLLQTVGDMVVYGYVMNTGKRIILVSSVSTESAAVRNALVKEIFQAVHAAYIAHACNPFNEAGSEDRLADAKFDSLVAAIARARSTPSAAEPLPRARP</sequence>
<proteinExistence type="predicted"/>
<dbReference type="EMBL" id="JANBUJ010003991">
    <property type="protein sequence ID" value="KAJ2758823.1"/>
    <property type="molecule type" value="Genomic_DNA"/>
</dbReference>
<keyword evidence="2" id="KW-1185">Reference proteome</keyword>
<organism evidence="1 2">
    <name type="scientific">Coemansia nantahalensis</name>
    <dbReference type="NCBI Taxonomy" id="2789366"/>
    <lineage>
        <taxon>Eukaryota</taxon>
        <taxon>Fungi</taxon>
        <taxon>Fungi incertae sedis</taxon>
        <taxon>Zoopagomycota</taxon>
        <taxon>Kickxellomycotina</taxon>
        <taxon>Kickxellomycetes</taxon>
        <taxon>Kickxellales</taxon>
        <taxon>Kickxellaceae</taxon>
        <taxon>Coemansia</taxon>
    </lineage>
</organism>
<gene>
    <name evidence="1" type="ORF">IWQ57_006719</name>
</gene>
<evidence type="ECO:0000313" key="1">
    <source>
        <dbReference type="EMBL" id="KAJ2758823.1"/>
    </source>
</evidence>